<dbReference type="AlphaFoldDB" id="A0A7J3X5K7"/>
<evidence type="ECO:0000313" key="4">
    <source>
        <dbReference type="EMBL" id="HHP04489.1"/>
    </source>
</evidence>
<dbReference type="GO" id="GO:0016740">
    <property type="term" value="F:transferase activity"/>
    <property type="evidence" value="ECO:0007669"/>
    <property type="project" value="UniProtKB-KW"/>
</dbReference>
<evidence type="ECO:0000256" key="1">
    <source>
        <dbReference type="SAM" id="MobiDB-lite"/>
    </source>
</evidence>
<gene>
    <name evidence="4" type="ORF">ENM88_01890</name>
</gene>
<dbReference type="SUPFAM" id="SSF53448">
    <property type="entry name" value="Nucleotide-diphospho-sugar transferases"/>
    <property type="match status" value="1"/>
</dbReference>
<feature type="domain" description="Glycosyltransferase 2-like" evidence="3">
    <location>
        <begin position="2"/>
        <end position="152"/>
    </location>
</feature>
<proteinExistence type="predicted"/>
<accession>A0A7J3X5K7</accession>
<dbReference type="Gene3D" id="3.90.550.10">
    <property type="entry name" value="Spore Coat Polysaccharide Biosynthesis Protein SpsA, Chain A"/>
    <property type="match status" value="1"/>
</dbReference>
<dbReference type="InterPro" id="IPR050256">
    <property type="entry name" value="Glycosyltransferase_2"/>
</dbReference>
<dbReference type="InterPro" id="IPR029044">
    <property type="entry name" value="Nucleotide-diphossugar_trans"/>
</dbReference>
<keyword evidence="2" id="KW-0812">Transmembrane</keyword>
<feature type="compositionally biased region" description="Basic and acidic residues" evidence="1">
    <location>
        <begin position="313"/>
        <end position="330"/>
    </location>
</feature>
<protein>
    <submittedName>
        <fullName evidence="4">Glycosyltransferase</fullName>
    </submittedName>
</protein>
<dbReference type="PANTHER" id="PTHR48090:SF7">
    <property type="entry name" value="RFBJ PROTEIN"/>
    <property type="match status" value="1"/>
</dbReference>
<reference evidence="4" key="1">
    <citation type="journal article" date="2020" name="mSystems">
        <title>Genome- and Community-Level Interaction Insights into Carbon Utilization and Element Cycling Functions of Hydrothermarchaeota in Hydrothermal Sediment.</title>
        <authorList>
            <person name="Zhou Z."/>
            <person name="Liu Y."/>
            <person name="Xu W."/>
            <person name="Pan J."/>
            <person name="Luo Z.H."/>
            <person name="Li M."/>
        </authorList>
    </citation>
    <scope>NUCLEOTIDE SEQUENCE [LARGE SCALE GENOMIC DNA]</scope>
    <source>
        <strain evidence="4">SpSt-1125</strain>
    </source>
</reference>
<sequence>MTVVVPTLMEAEAIGLVLDELLQHGYKDVIVVDGGSTDGTREIAASKGVRVCIQPGKGKADAVRYGIELASAELVAVMDGDYTYPAYELHKLYEQALQGYDLVIGKRVPEPGAQPAAFRLGNKLLTTFFNILFGTHLTDVLSGMYVVRKSALANALFEMKGFSVESEIAAHIAATTGRIAEVPIRYRRRIGRKKLGKLAGVRIAVDMLRLAWRYNPLLLITGTAALMLVPGLALAAWVGYRYLFLGVSHFVWGIIAIVLTAVGFVALLLAMLAIYLKHMELRITRTIQALRDQLASSQRAAHRAGAQPESPEPAERAQARGSAPREEYRA</sequence>
<organism evidence="4">
    <name type="scientific">Thermofilum pendens</name>
    <dbReference type="NCBI Taxonomy" id="2269"/>
    <lineage>
        <taxon>Archaea</taxon>
        <taxon>Thermoproteota</taxon>
        <taxon>Thermoprotei</taxon>
        <taxon>Thermofilales</taxon>
        <taxon>Thermofilaceae</taxon>
        <taxon>Thermofilum</taxon>
    </lineage>
</organism>
<feature type="transmembrane region" description="Helical" evidence="2">
    <location>
        <begin position="250"/>
        <end position="276"/>
    </location>
</feature>
<comment type="caution">
    <text evidence="4">The sequence shown here is derived from an EMBL/GenBank/DDBJ whole genome shotgun (WGS) entry which is preliminary data.</text>
</comment>
<feature type="region of interest" description="Disordered" evidence="1">
    <location>
        <begin position="298"/>
        <end position="330"/>
    </location>
</feature>
<feature type="transmembrane region" description="Helical" evidence="2">
    <location>
        <begin position="217"/>
        <end position="238"/>
    </location>
</feature>
<dbReference type="CDD" id="cd04179">
    <property type="entry name" value="DPM_DPG-synthase_like"/>
    <property type="match status" value="1"/>
</dbReference>
<name>A0A7J3X5K7_THEPE</name>
<dbReference type="InterPro" id="IPR001173">
    <property type="entry name" value="Glyco_trans_2-like"/>
</dbReference>
<keyword evidence="2" id="KW-1133">Transmembrane helix</keyword>
<keyword evidence="4" id="KW-0808">Transferase</keyword>
<keyword evidence="2" id="KW-0472">Membrane</keyword>
<evidence type="ECO:0000259" key="3">
    <source>
        <dbReference type="Pfam" id="PF00535"/>
    </source>
</evidence>
<dbReference type="PANTHER" id="PTHR48090">
    <property type="entry name" value="UNDECAPRENYL-PHOSPHATE 4-DEOXY-4-FORMAMIDO-L-ARABINOSE TRANSFERASE-RELATED"/>
    <property type="match status" value="1"/>
</dbReference>
<dbReference type="Pfam" id="PF00535">
    <property type="entry name" value="Glycos_transf_2"/>
    <property type="match status" value="1"/>
</dbReference>
<evidence type="ECO:0000256" key="2">
    <source>
        <dbReference type="SAM" id="Phobius"/>
    </source>
</evidence>
<dbReference type="EMBL" id="DRZM01000065">
    <property type="protein sequence ID" value="HHP04489.1"/>
    <property type="molecule type" value="Genomic_DNA"/>
</dbReference>